<name>A0AAW0B4P2_9AGAR</name>
<sequence length="206" mass="23014">MSLLSDQLISFSAEPELAPKLADFNVDNLNANFINFFYCWLQLLQSLKPSESSVGTSTQCQSNNTNAPAAIVTTKNTENVPAAKRKKAKVNTPTEMLTSDIPEKTYTEEVEEPTPGAAGKENLQENNVDCRPSEKVRKHLMQVEEEFIKNAILVADFADRVNELMLTGSEMNKKWMAHILALSEWSEFEGDLGMRPKMPDVNDEDA</sequence>
<dbReference type="Proteomes" id="UP001383192">
    <property type="component" value="Unassembled WGS sequence"/>
</dbReference>
<protein>
    <submittedName>
        <fullName evidence="1">Uncharacterized protein</fullName>
    </submittedName>
</protein>
<proteinExistence type="predicted"/>
<gene>
    <name evidence="1" type="ORF">VNI00_017576</name>
</gene>
<evidence type="ECO:0000313" key="2">
    <source>
        <dbReference type="Proteomes" id="UP001383192"/>
    </source>
</evidence>
<keyword evidence="2" id="KW-1185">Reference proteome</keyword>
<comment type="caution">
    <text evidence="1">The sequence shown here is derived from an EMBL/GenBank/DDBJ whole genome shotgun (WGS) entry which is preliminary data.</text>
</comment>
<evidence type="ECO:0000313" key="1">
    <source>
        <dbReference type="EMBL" id="KAK7021044.1"/>
    </source>
</evidence>
<accession>A0AAW0B4P2</accession>
<organism evidence="1 2">
    <name type="scientific">Paramarasmius palmivorus</name>
    <dbReference type="NCBI Taxonomy" id="297713"/>
    <lineage>
        <taxon>Eukaryota</taxon>
        <taxon>Fungi</taxon>
        <taxon>Dikarya</taxon>
        <taxon>Basidiomycota</taxon>
        <taxon>Agaricomycotina</taxon>
        <taxon>Agaricomycetes</taxon>
        <taxon>Agaricomycetidae</taxon>
        <taxon>Agaricales</taxon>
        <taxon>Marasmiineae</taxon>
        <taxon>Marasmiaceae</taxon>
        <taxon>Paramarasmius</taxon>
    </lineage>
</organism>
<reference evidence="1 2" key="1">
    <citation type="submission" date="2024-01" db="EMBL/GenBank/DDBJ databases">
        <title>A draft genome for a cacao thread blight-causing isolate of Paramarasmius palmivorus.</title>
        <authorList>
            <person name="Baruah I.K."/>
            <person name="Bukari Y."/>
            <person name="Amoako-Attah I."/>
            <person name="Meinhardt L.W."/>
            <person name="Bailey B.A."/>
            <person name="Cohen S.P."/>
        </authorList>
    </citation>
    <scope>NUCLEOTIDE SEQUENCE [LARGE SCALE GENOMIC DNA]</scope>
    <source>
        <strain evidence="1 2">GH-12</strain>
    </source>
</reference>
<dbReference type="AlphaFoldDB" id="A0AAW0B4P2"/>
<dbReference type="EMBL" id="JAYKXP010000178">
    <property type="protein sequence ID" value="KAK7021044.1"/>
    <property type="molecule type" value="Genomic_DNA"/>
</dbReference>